<dbReference type="OrthoDB" id="9871470at2"/>
<sequence length="226" mass="25757">MRLIFMTKRNIILILFVSAAIFAGGCKLAGILAAGPSKQYILPEYDLKPDLQEKIYIYVSQPAWIDTPVNIRQEIADKMKAYIKMNFKKEYVPENILTYKDASFANNNTADLNPSGAAEKLGAKKMFYIEIQGLDIIRLSHQFGYYSAEMKIGALYYDITQDKKLWPAGSEYKVLKYDIECEKGAEKLGSKLATANAHCILRHFYKCKKTKFKVAEEAVDTDFSDW</sequence>
<accession>A0A1Q2HMI8</accession>
<protein>
    <recommendedName>
        <fullName evidence="3">Lipoprotein</fullName>
    </recommendedName>
</protein>
<dbReference type="KEGG" id="pbu:L21SP3_00529"/>
<evidence type="ECO:0000313" key="2">
    <source>
        <dbReference type="Proteomes" id="UP000188273"/>
    </source>
</evidence>
<keyword evidence="2" id="KW-1185">Reference proteome</keyword>
<proteinExistence type="predicted"/>
<reference evidence="2" key="1">
    <citation type="submission" date="2017-02" db="EMBL/GenBank/DDBJ databases">
        <title>Comparative genomics and description of representatives of a novel lineage of planctomycetes thriving in anoxic sediments.</title>
        <authorList>
            <person name="Spring S."/>
            <person name="Bunk B."/>
            <person name="Sproer C."/>
            <person name="Klenk H.-P."/>
        </authorList>
    </citation>
    <scope>NUCLEOTIDE SEQUENCE [LARGE SCALE GENOMIC DNA]</scope>
    <source>
        <strain evidence="2">L21-RPul-D3</strain>
    </source>
</reference>
<organism evidence="1 2">
    <name type="scientific">Sedimentisphaera cyanobacteriorum</name>
    <dbReference type="NCBI Taxonomy" id="1940790"/>
    <lineage>
        <taxon>Bacteria</taxon>
        <taxon>Pseudomonadati</taxon>
        <taxon>Planctomycetota</taxon>
        <taxon>Phycisphaerae</taxon>
        <taxon>Sedimentisphaerales</taxon>
        <taxon>Sedimentisphaeraceae</taxon>
        <taxon>Sedimentisphaera</taxon>
    </lineage>
</organism>
<name>A0A1Q2HMI8_9BACT</name>
<gene>
    <name evidence="1" type="ORF">L21SP3_00529</name>
</gene>
<dbReference type="Proteomes" id="UP000188273">
    <property type="component" value="Chromosome"/>
</dbReference>
<evidence type="ECO:0000313" key="1">
    <source>
        <dbReference type="EMBL" id="AQQ08739.1"/>
    </source>
</evidence>
<dbReference type="AlphaFoldDB" id="A0A1Q2HMI8"/>
<evidence type="ECO:0008006" key="3">
    <source>
        <dbReference type="Google" id="ProtNLM"/>
    </source>
</evidence>
<dbReference type="RefSeq" id="WP_077539219.1">
    <property type="nucleotide sequence ID" value="NZ_CP019633.1"/>
</dbReference>
<dbReference type="EMBL" id="CP019633">
    <property type="protein sequence ID" value="AQQ08739.1"/>
    <property type="molecule type" value="Genomic_DNA"/>
</dbReference>
<dbReference type="PROSITE" id="PS51257">
    <property type="entry name" value="PROKAR_LIPOPROTEIN"/>
    <property type="match status" value="1"/>
</dbReference>